<dbReference type="KEGG" id="ovi:T265_08280"/>
<dbReference type="Proteomes" id="UP000054324">
    <property type="component" value="Unassembled WGS sequence"/>
</dbReference>
<accession>A0A074Z9S4</accession>
<reference evidence="1 2" key="1">
    <citation type="submission" date="2013-11" db="EMBL/GenBank/DDBJ databases">
        <title>Opisthorchis viverrini - life in the bile duct.</title>
        <authorList>
            <person name="Young N.D."/>
            <person name="Nagarajan N."/>
            <person name="Lin S.J."/>
            <person name="Korhonen P.K."/>
            <person name="Jex A.R."/>
            <person name="Hall R.S."/>
            <person name="Safavi-Hemami H."/>
            <person name="Kaewkong W."/>
            <person name="Bertrand D."/>
            <person name="Gao S."/>
            <person name="Seet Q."/>
            <person name="Wongkham S."/>
            <person name="Teh B.T."/>
            <person name="Wongkham C."/>
            <person name="Intapan P.M."/>
            <person name="Maleewong W."/>
            <person name="Yang X."/>
            <person name="Hu M."/>
            <person name="Wang Z."/>
            <person name="Hofmann A."/>
            <person name="Sternberg P.W."/>
            <person name="Tan P."/>
            <person name="Wang J."/>
            <person name="Gasser R.B."/>
        </authorList>
    </citation>
    <scope>NUCLEOTIDE SEQUENCE [LARGE SCALE GENOMIC DNA]</scope>
</reference>
<dbReference type="SUPFAM" id="SSF49265">
    <property type="entry name" value="Fibronectin type III"/>
    <property type="match status" value="1"/>
</dbReference>
<dbReference type="CTD" id="20322459"/>
<organism evidence="1 2">
    <name type="scientific">Opisthorchis viverrini</name>
    <name type="common">Southeast Asian liver fluke</name>
    <dbReference type="NCBI Taxonomy" id="6198"/>
    <lineage>
        <taxon>Eukaryota</taxon>
        <taxon>Metazoa</taxon>
        <taxon>Spiralia</taxon>
        <taxon>Lophotrochozoa</taxon>
        <taxon>Platyhelminthes</taxon>
        <taxon>Trematoda</taxon>
        <taxon>Digenea</taxon>
        <taxon>Opisthorchiida</taxon>
        <taxon>Opisthorchiata</taxon>
        <taxon>Opisthorchiidae</taxon>
        <taxon>Opisthorchis</taxon>
    </lineage>
</organism>
<dbReference type="InterPro" id="IPR036116">
    <property type="entry name" value="FN3_sf"/>
</dbReference>
<evidence type="ECO:0008006" key="3">
    <source>
        <dbReference type="Google" id="ProtNLM"/>
    </source>
</evidence>
<proteinExistence type="predicted"/>
<dbReference type="EMBL" id="KL596828">
    <property type="protein sequence ID" value="KER23986.1"/>
    <property type="molecule type" value="Genomic_DNA"/>
</dbReference>
<dbReference type="AlphaFoldDB" id="A0A074Z9S4"/>
<name>A0A074Z9S4_OPIVI</name>
<keyword evidence="2" id="KW-1185">Reference proteome</keyword>
<evidence type="ECO:0000313" key="1">
    <source>
        <dbReference type="EMBL" id="KER23986.1"/>
    </source>
</evidence>
<dbReference type="GeneID" id="20322459"/>
<gene>
    <name evidence="1" type="ORF">T265_08280</name>
</gene>
<dbReference type="RefSeq" id="XP_009172292.1">
    <property type="nucleotide sequence ID" value="XM_009174028.1"/>
</dbReference>
<evidence type="ECO:0000313" key="2">
    <source>
        <dbReference type="Proteomes" id="UP000054324"/>
    </source>
</evidence>
<sequence length="142" mass="15632">MAKHISKTLIYELTDVALPVFYIIVPEPPEQVSTYPDPGARQIFVTWKSTSYCAATKFTLAVYNQNGQNVIPNTETTVHQATLTNVPTCMRLLVGVRGHNSLGIGRETLEEVAVSGGWKCPTSSTSNSATCTYDHRHELSFL</sequence>
<protein>
    <recommendedName>
        <fullName evidence="3">Fibronectin type-III domain-containing protein</fullName>
    </recommendedName>
</protein>